<keyword evidence="9" id="KW-0067">ATP-binding</keyword>
<comment type="function">
    <text evidence="1">Catalyzes the reversible adenylation of nicotinate mononucleotide (NaMN) to nicotinic acid adenine dinucleotide (NaAD).</text>
</comment>
<evidence type="ECO:0000256" key="3">
    <source>
        <dbReference type="ARBA" id="ARBA00009014"/>
    </source>
</evidence>
<dbReference type="PATRIC" id="fig|1609969.3.peg.3194"/>
<keyword evidence="10" id="KW-0520">NAD</keyword>
<evidence type="ECO:0000313" key="17">
    <source>
        <dbReference type="Proteomes" id="UP000033428"/>
    </source>
</evidence>
<reference evidence="16 17" key="1">
    <citation type="submission" date="2015-02" db="EMBL/GenBank/DDBJ databases">
        <title>Single-cell genomics of uncultivated deep-branching MTB reveals a conserved set of magnetosome genes.</title>
        <authorList>
            <person name="Kolinko S."/>
            <person name="Richter M."/>
            <person name="Glockner F.O."/>
            <person name="Brachmann A."/>
            <person name="Schuler D."/>
        </authorList>
    </citation>
    <scope>NUCLEOTIDE SEQUENCE [LARGE SCALE GENOMIC DNA]</scope>
    <source>
        <strain evidence="16">SKK-01</strain>
    </source>
</reference>
<protein>
    <recommendedName>
        <fullName evidence="4">nicotinate-nucleotide adenylyltransferase</fullName>
        <ecNumber evidence="4">2.7.7.18</ecNumber>
    </recommendedName>
    <alternativeName>
        <fullName evidence="13">Deamido-NAD(+) diphosphorylase</fullName>
    </alternativeName>
    <alternativeName>
        <fullName evidence="12">Deamido-NAD(+) pyrophosphorylase</fullName>
    </alternativeName>
    <alternativeName>
        <fullName evidence="11">Nicotinate mononucleotide adenylyltransferase</fullName>
    </alternativeName>
</protein>
<dbReference type="PANTHER" id="PTHR39321">
    <property type="entry name" value="NICOTINATE-NUCLEOTIDE ADENYLYLTRANSFERASE-RELATED"/>
    <property type="match status" value="1"/>
</dbReference>
<dbReference type="InterPro" id="IPR004821">
    <property type="entry name" value="Cyt_trans-like"/>
</dbReference>
<dbReference type="GO" id="GO:0005524">
    <property type="term" value="F:ATP binding"/>
    <property type="evidence" value="ECO:0007669"/>
    <property type="project" value="UniProtKB-KW"/>
</dbReference>
<gene>
    <name evidence="16" type="ORF">OMAG_002974</name>
</gene>
<evidence type="ECO:0000256" key="12">
    <source>
        <dbReference type="ARBA" id="ARBA00033140"/>
    </source>
</evidence>
<dbReference type="PANTHER" id="PTHR39321:SF3">
    <property type="entry name" value="PHOSPHOPANTETHEINE ADENYLYLTRANSFERASE"/>
    <property type="match status" value="1"/>
</dbReference>
<evidence type="ECO:0000256" key="5">
    <source>
        <dbReference type="ARBA" id="ARBA00022642"/>
    </source>
</evidence>
<comment type="similarity">
    <text evidence="3">Belongs to the NadD family.</text>
</comment>
<organism evidence="16 17">
    <name type="scientific">Candidatus Omnitrophus magneticus</name>
    <dbReference type="NCBI Taxonomy" id="1609969"/>
    <lineage>
        <taxon>Bacteria</taxon>
        <taxon>Pseudomonadati</taxon>
        <taxon>Candidatus Omnitrophota</taxon>
        <taxon>Candidatus Omnitrophus</taxon>
    </lineage>
</organism>
<dbReference type="AlphaFoldDB" id="A0A0F0CIL5"/>
<evidence type="ECO:0000256" key="4">
    <source>
        <dbReference type="ARBA" id="ARBA00012389"/>
    </source>
</evidence>
<keyword evidence="7 16" id="KW-0548">Nucleotidyltransferase</keyword>
<dbReference type="Gene3D" id="3.40.50.620">
    <property type="entry name" value="HUPs"/>
    <property type="match status" value="1"/>
</dbReference>
<dbReference type="EC" id="2.7.7.18" evidence="4"/>
<dbReference type="InterPro" id="IPR014729">
    <property type="entry name" value="Rossmann-like_a/b/a_fold"/>
</dbReference>
<name>A0A0F0CIL5_9BACT</name>
<evidence type="ECO:0000256" key="1">
    <source>
        <dbReference type="ARBA" id="ARBA00002324"/>
    </source>
</evidence>
<evidence type="ECO:0000256" key="11">
    <source>
        <dbReference type="ARBA" id="ARBA00031253"/>
    </source>
</evidence>
<keyword evidence="5" id="KW-0662">Pyridine nucleotide biosynthesis</keyword>
<dbReference type="Proteomes" id="UP000033428">
    <property type="component" value="Unassembled WGS sequence"/>
</dbReference>
<dbReference type="InterPro" id="IPR005248">
    <property type="entry name" value="NadD/NMNAT"/>
</dbReference>
<evidence type="ECO:0000256" key="2">
    <source>
        <dbReference type="ARBA" id="ARBA00005019"/>
    </source>
</evidence>
<feature type="domain" description="Cytidyltransferase-like" evidence="15">
    <location>
        <begin position="3"/>
        <end position="51"/>
    </location>
</feature>
<dbReference type="EMBL" id="JYNY01000652">
    <property type="protein sequence ID" value="KJJ83158.1"/>
    <property type="molecule type" value="Genomic_DNA"/>
</dbReference>
<evidence type="ECO:0000313" key="16">
    <source>
        <dbReference type="EMBL" id="KJJ83158.1"/>
    </source>
</evidence>
<evidence type="ECO:0000256" key="7">
    <source>
        <dbReference type="ARBA" id="ARBA00022695"/>
    </source>
</evidence>
<evidence type="ECO:0000256" key="9">
    <source>
        <dbReference type="ARBA" id="ARBA00022840"/>
    </source>
</evidence>
<keyword evidence="8" id="KW-0547">Nucleotide-binding</keyword>
<comment type="caution">
    <text evidence="16">The sequence shown here is derived from an EMBL/GenBank/DDBJ whole genome shotgun (WGS) entry which is preliminary data.</text>
</comment>
<evidence type="ECO:0000256" key="8">
    <source>
        <dbReference type="ARBA" id="ARBA00022741"/>
    </source>
</evidence>
<evidence type="ECO:0000256" key="6">
    <source>
        <dbReference type="ARBA" id="ARBA00022679"/>
    </source>
</evidence>
<dbReference type="Pfam" id="PF01467">
    <property type="entry name" value="CTP_transf_like"/>
    <property type="match status" value="1"/>
</dbReference>
<evidence type="ECO:0000256" key="10">
    <source>
        <dbReference type="ARBA" id="ARBA00023027"/>
    </source>
</evidence>
<evidence type="ECO:0000259" key="15">
    <source>
        <dbReference type="Pfam" id="PF01467"/>
    </source>
</evidence>
<accession>A0A0F0CIL5</accession>
<dbReference type="GO" id="GO:0009435">
    <property type="term" value="P:NAD+ biosynthetic process"/>
    <property type="evidence" value="ECO:0007669"/>
    <property type="project" value="InterPro"/>
</dbReference>
<evidence type="ECO:0000256" key="13">
    <source>
        <dbReference type="ARBA" id="ARBA00033353"/>
    </source>
</evidence>
<sequence>MFDKIIFVPSFTPPLKTNNIAEADYRFEMVKLAIEHNKYFELSDIEFNRNTASYTALTVKELNTL</sequence>
<proteinExistence type="inferred from homology"/>
<dbReference type="SUPFAM" id="SSF52374">
    <property type="entry name" value="Nucleotidylyl transferase"/>
    <property type="match status" value="1"/>
</dbReference>
<keyword evidence="17" id="KW-1185">Reference proteome</keyword>
<evidence type="ECO:0000256" key="14">
    <source>
        <dbReference type="ARBA" id="ARBA00048721"/>
    </source>
</evidence>
<dbReference type="GO" id="GO:0004515">
    <property type="term" value="F:nicotinate-nucleotide adenylyltransferase activity"/>
    <property type="evidence" value="ECO:0007669"/>
    <property type="project" value="UniProtKB-EC"/>
</dbReference>
<comment type="catalytic activity">
    <reaction evidence="14">
        <text>nicotinate beta-D-ribonucleotide + ATP + H(+) = deamido-NAD(+) + diphosphate</text>
        <dbReference type="Rhea" id="RHEA:22860"/>
        <dbReference type="ChEBI" id="CHEBI:15378"/>
        <dbReference type="ChEBI" id="CHEBI:30616"/>
        <dbReference type="ChEBI" id="CHEBI:33019"/>
        <dbReference type="ChEBI" id="CHEBI:57502"/>
        <dbReference type="ChEBI" id="CHEBI:58437"/>
        <dbReference type="EC" id="2.7.7.18"/>
    </reaction>
</comment>
<comment type="pathway">
    <text evidence="2">Cofactor biosynthesis; NAD(+) biosynthesis; deamido-NAD(+) from nicotinate D-ribonucleotide: step 1/1.</text>
</comment>
<keyword evidence="6 16" id="KW-0808">Transferase</keyword>